<dbReference type="Proteomes" id="UP001177003">
    <property type="component" value="Chromosome 0"/>
</dbReference>
<sequence>MYNKKLKQNFIKKTKLKEYDDPLVVDEVLSDNEWIANPSDEYDEACEEDEIDVVCRAIGERGESSSSRKRKNVEVNLVDEDDDGLNSVDEDDIYRENDAPENDCFNNSIYSYLKEKRERWLKRVLCCLQLITPIHTMYLDQGRKLTDFIQEGCKEKKTMSNHLKSFAIDND</sequence>
<protein>
    <submittedName>
        <fullName evidence="1">Uncharacterized protein</fullName>
    </submittedName>
</protein>
<name>A0AA35Y5U6_LACSI</name>
<accession>A0AA35Y5U6</accession>
<evidence type="ECO:0000313" key="2">
    <source>
        <dbReference type="Proteomes" id="UP001177003"/>
    </source>
</evidence>
<gene>
    <name evidence="1" type="ORF">LSALG_LOCUS727</name>
</gene>
<dbReference type="AlphaFoldDB" id="A0AA35Y5U6"/>
<keyword evidence="2" id="KW-1185">Reference proteome</keyword>
<reference evidence="1" key="1">
    <citation type="submission" date="2023-04" db="EMBL/GenBank/DDBJ databases">
        <authorList>
            <person name="Vijverberg K."/>
            <person name="Xiong W."/>
            <person name="Schranz E."/>
        </authorList>
    </citation>
    <scope>NUCLEOTIDE SEQUENCE</scope>
</reference>
<dbReference type="EMBL" id="OX465086">
    <property type="protein sequence ID" value="CAI9259861.1"/>
    <property type="molecule type" value="Genomic_DNA"/>
</dbReference>
<evidence type="ECO:0000313" key="1">
    <source>
        <dbReference type="EMBL" id="CAI9259861.1"/>
    </source>
</evidence>
<organism evidence="1 2">
    <name type="scientific">Lactuca saligna</name>
    <name type="common">Willowleaf lettuce</name>
    <dbReference type="NCBI Taxonomy" id="75948"/>
    <lineage>
        <taxon>Eukaryota</taxon>
        <taxon>Viridiplantae</taxon>
        <taxon>Streptophyta</taxon>
        <taxon>Embryophyta</taxon>
        <taxon>Tracheophyta</taxon>
        <taxon>Spermatophyta</taxon>
        <taxon>Magnoliopsida</taxon>
        <taxon>eudicotyledons</taxon>
        <taxon>Gunneridae</taxon>
        <taxon>Pentapetalae</taxon>
        <taxon>asterids</taxon>
        <taxon>campanulids</taxon>
        <taxon>Asterales</taxon>
        <taxon>Asteraceae</taxon>
        <taxon>Cichorioideae</taxon>
        <taxon>Cichorieae</taxon>
        <taxon>Lactucinae</taxon>
        <taxon>Lactuca</taxon>
    </lineage>
</organism>
<proteinExistence type="predicted"/>